<sequence>MEKLVVLSFGNGDVVNGFASVRAQLWDADRAYPIQVTGGLPGAPELPSLYRQWQLLYLALHHRLGIPSRIKIKAADVTNVSEMEFNQFCQRLSDQINYWLSSAAFRPIDQQLRTWLNASDEVRIIIETNDSYLRQLPWHLWHFFAAYPHAEVALSLLNYQRSRKSSPIKHTAKKARILAILGDSQDIDVHRDRSYLEQLSTQAEIHFLVEPKREELNHQLWQGWDLLFFAGHSTTQETGFLRINPMENLSLEQLRWALNHAIANGLKLAIFNSCDGLGLAQSLADLQIPQVIVMREPVPDVVAQAFLKHFLAAFVSGRSLYTSVREARERLQRMEGTYPCASWLPVICQNPAEVPIRWEEWGAAGREKERGQDRTAEEKQARDTQPATHSTSQNSKPKVHNLKSKIFPVLLSSVMVTTLVMGMRYVGGLQAWELQAFDQLMRSRPEEPQDSRLLIVTITEDDFQLPEQQQRQGSLSDLALAN</sequence>
<gene>
    <name evidence="4" type="ORF">ENR64_29050</name>
</gene>
<organism evidence="4">
    <name type="scientific">Oscillatoriales cyanobacterium SpSt-418</name>
    <dbReference type="NCBI Taxonomy" id="2282169"/>
    <lineage>
        <taxon>Bacteria</taxon>
        <taxon>Bacillati</taxon>
        <taxon>Cyanobacteriota</taxon>
        <taxon>Cyanophyceae</taxon>
        <taxon>Oscillatoriophycideae</taxon>
        <taxon>Oscillatoriales</taxon>
    </lineage>
</organism>
<proteinExistence type="predicted"/>
<feature type="domain" description="CHASE2" evidence="2">
    <location>
        <begin position="417"/>
        <end position="481"/>
    </location>
</feature>
<dbReference type="Pfam" id="PF05226">
    <property type="entry name" value="CHASE2"/>
    <property type="match status" value="1"/>
</dbReference>
<feature type="compositionally biased region" description="Polar residues" evidence="1">
    <location>
        <begin position="383"/>
        <end position="396"/>
    </location>
</feature>
<dbReference type="InterPro" id="IPR007890">
    <property type="entry name" value="CHASE2"/>
</dbReference>
<feature type="region of interest" description="Disordered" evidence="1">
    <location>
        <begin position="363"/>
        <end position="399"/>
    </location>
</feature>
<accession>A0A7C3PKI4</accession>
<evidence type="ECO:0000313" key="4">
    <source>
        <dbReference type="EMBL" id="HFN01720.1"/>
    </source>
</evidence>
<evidence type="ECO:0000256" key="1">
    <source>
        <dbReference type="SAM" id="MobiDB-lite"/>
    </source>
</evidence>
<reference evidence="4" key="1">
    <citation type="journal article" date="2020" name="mSystems">
        <title>Genome- and Community-Level Interaction Insights into Carbon Utilization and Element Cycling Functions of Hydrothermarchaeota in Hydrothermal Sediment.</title>
        <authorList>
            <person name="Zhou Z."/>
            <person name="Liu Y."/>
            <person name="Xu W."/>
            <person name="Pan J."/>
            <person name="Luo Z.H."/>
            <person name="Li M."/>
        </authorList>
    </citation>
    <scope>NUCLEOTIDE SEQUENCE [LARGE SCALE GENOMIC DNA]</scope>
    <source>
        <strain evidence="4">SpSt-418</strain>
    </source>
</reference>
<comment type="caution">
    <text evidence="4">The sequence shown here is derived from an EMBL/GenBank/DDBJ whole genome shotgun (WGS) entry which is preliminary data.</text>
</comment>
<protein>
    <submittedName>
        <fullName evidence="4">CHAT domain-containing protein</fullName>
    </submittedName>
</protein>
<dbReference type="InterPro" id="IPR024983">
    <property type="entry name" value="CHAT_dom"/>
</dbReference>
<feature type="domain" description="CHAT" evidence="3">
    <location>
        <begin position="99"/>
        <end position="343"/>
    </location>
</feature>
<dbReference type="AlphaFoldDB" id="A0A7C3PKI4"/>
<name>A0A7C3PKI4_9CYAN</name>
<dbReference type="EMBL" id="DSRU01000439">
    <property type="protein sequence ID" value="HFN01720.1"/>
    <property type="molecule type" value="Genomic_DNA"/>
</dbReference>
<evidence type="ECO:0000259" key="2">
    <source>
        <dbReference type="Pfam" id="PF05226"/>
    </source>
</evidence>
<dbReference type="Pfam" id="PF12770">
    <property type="entry name" value="CHAT"/>
    <property type="match status" value="1"/>
</dbReference>
<evidence type="ECO:0000259" key="3">
    <source>
        <dbReference type="Pfam" id="PF12770"/>
    </source>
</evidence>
<feature type="compositionally biased region" description="Basic and acidic residues" evidence="1">
    <location>
        <begin position="363"/>
        <end position="382"/>
    </location>
</feature>